<protein>
    <recommendedName>
        <fullName evidence="2">Lysozyme inhibitor LprI-like N-terminal domain-containing protein</fullName>
    </recommendedName>
</protein>
<sequence length="292" mass="33071">MNKKNIVLLSFLLPFALNSATENNSLCRSNEQTLFTCPTKSNKIASICASKNLSATSGYMQYRFGQPQNIELSYPSEQTPPNKAFMGRSQMFSGGGGIYLRFSKNNDDYILYSGIGKGWEINGIILLQNGKFISYIPCINQPISEITPQQLENLNIPHDPDNQEFFPGDIPQNKTAARLNQSTEELKKIKACYDKAVTTVDMKACANSEYTFYDNLLNKQYNALLGILSKTNQNLFIDTQKAWLSYRKKECDFESLQNKGGTLQPLSLIECYTSFNKKRVAKFNELIQLYQN</sequence>
<name>A0A0W0STB3_9GAMM</name>
<feature type="domain" description="Lysozyme inhibitor LprI-like N-terminal" evidence="2">
    <location>
        <begin position="192"/>
        <end position="281"/>
    </location>
</feature>
<feature type="chain" id="PRO_5006912313" description="Lysozyme inhibitor LprI-like N-terminal domain-containing protein" evidence="1">
    <location>
        <begin position="20"/>
        <end position="292"/>
    </location>
</feature>
<proteinExistence type="predicted"/>
<dbReference type="OrthoDB" id="6456792at2"/>
<dbReference type="Proteomes" id="UP000054742">
    <property type="component" value="Unassembled WGS sequence"/>
</dbReference>
<dbReference type="RefSeq" id="WP_058440656.1">
    <property type="nucleotide sequence ID" value="NZ_CAAAHU010000007.1"/>
</dbReference>
<evidence type="ECO:0000259" key="2">
    <source>
        <dbReference type="Pfam" id="PF07007"/>
    </source>
</evidence>
<organism evidence="3 4">
    <name type="scientific">Legionella brunensis</name>
    <dbReference type="NCBI Taxonomy" id="29422"/>
    <lineage>
        <taxon>Bacteria</taxon>
        <taxon>Pseudomonadati</taxon>
        <taxon>Pseudomonadota</taxon>
        <taxon>Gammaproteobacteria</taxon>
        <taxon>Legionellales</taxon>
        <taxon>Legionellaceae</taxon>
        <taxon>Legionella</taxon>
    </lineage>
</organism>
<keyword evidence="1" id="KW-0732">Signal</keyword>
<keyword evidence="4" id="KW-1185">Reference proteome</keyword>
<dbReference type="Pfam" id="PF07007">
    <property type="entry name" value="LprI"/>
    <property type="match status" value="1"/>
</dbReference>
<reference evidence="3 4" key="1">
    <citation type="submission" date="2015-11" db="EMBL/GenBank/DDBJ databases">
        <title>Genomic analysis of 38 Legionella species identifies large and diverse effector repertoires.</title>
        <authorList>
            <person name="Burstein D."/>
            <person name="Amaro F."/>
            <person name="Zusman T."/>
            <person name="Lifshitz Z."/>
            <person name="Cohen O."/>
            <person name="Gilbert J.A."/>
            <person name="Pupko T."/>
            <person name="Shuman H.A."/>
            <person name="Segal G."/>
        </authorList>
    </citation>
    <scope>NUCLEOTIDE SEQUENCE [LARGE SCALE GENOMIC DNA]</scope>
    <source>
        <strain evidence="3 4">ATCC 43878</strain>
    </source>
</reference>
<gene>
    <name evidence="3" type="ORF">Lbru_0559</name>
</gene>
<dbReference type="PANTHER" id="PTHR39176">
    <property type="entry name" value="PERIPLASMIC PROTEIN-RELATED"/>
    <property type="match status" value="1"/>
</dbReference>
<dbReference type="InterPro" id="IPR009739">
    <property type="entry name" value="LprI-like_N"/>
</dbReference>
<evidence type="ECO:0000256" key="1">
    <source>
        <dbReference type="SAM" id="SignalP"/>
    </source>
</evidence>
<evidence type="ECO:0000313" key="4">
    <source>
        <dbReference type="Proteomes" id="UP000054742"/>
    </source>
</evidence>
<evidence type="ECO:0000313" key="3">
    <source>
        <dbReference type="EMBL" id="KTC86618.1"/>
    </source>
</evidence>
<dbReference type="EMBL" id="LNXV01000004">
    <property type="protein sequence ID" value="KTC86618.1"/>
    <property type="molecule type" value="Genomic_DNA"/>
</dbReference>
<feature type="signal peptide" evidence="1">
    <location>
        <begin position="1"/>
        <end position="19"/>
    </location>
</feature>
<accession>A0A0W0STB3</accession>
<dbReference type="STRING" id="29422.Lbru_0559"/>
<dbReference type="PATRIC" id="fig|29422.6.peg.588"/>
<dbReference type="AlphaFoldDB" id="A0A0W0STB3"/>
<dbReference type="Gene3D" id="1.20.1270.180">
    <property type="match status" value="1"/>
</dbReference>
<dbReference type="PANTHER" id="PTHR39176:SF1">
    <property type="entry name" value="PERIPLASMIC PROTEIN"/>
    <property type="match status" value="1"/>
</dbReference>
<comment type="caution">
    <text evidence="3">The sequence shown here is derived from an EMBL/GenBank/DDBJ whole genome shotgun (WGS) entry which is preliminary data.</text>
</comment>